<proteinExistence type="predicted"/>
<comment type="caution">
    <text evidence="1">The sequence shown here is derived from an EMBL/GenBank/DDBJ whole genome shotgun (WGS) entry which is preliminary data.</text>
</comment>
<evidence type="ECO:0000313" key="2">
    <source>
        <dbReference type="Proteomes" id="UP001465976"/>
    </source>
</evidence>
<reference evidence="1 2" key="1">
    <citation type="submission" date="2024-02" db="EMBL/GenBank/DDBJ databases">
        <title>A draft genome for the cacao thread blight pathogen Marasmius crinis-equi.</title>
        <authorList>
            <person name="Cohen S.P."/>
            <person name="Baruah I.K."/>
            <person name="Amoako-Attah I."/>
            <person name="Bukari Y."/>
            <person name="Meinhardt L.W."/>
            <person name="Bailey B.A."/>
        </authorList>
    </citation>
    <scope>NUCLEOTIDE SEQUENCE [LARGE SCALE GENOMIC DNA]</scope>
    <source>
        <strain evidence="1 2">GH-76</strain>
    </source>
</reference>
<keyword evidence="2" id="KW-1185">Reference proteome</keyword>
<dbReference type="Proteomes" id="UP001465976">
    <property type="component" value="Unassembled WGS sequence"/>
</dbReference>
<protein>
    <submittedName>
        <fullName evidence="1">Uncharacterized protein</fullName>
    </submittedName>
</protein>
<name>A0ABR3F339_9AGAR</name>
<dbReference type="EMBL" id="JBAHYK010001077">
    <property type="protein sequence ID" value="KAL0569644.1"/>
    <property type="molecule type" value="Genomic_DNA"/>
</dbReference>
<evidence type="ECO:0000313" key="1">
    <source>
        <dbReference type="EMBL" id="KAL0569644.1"/>
    </source>
</evidence>
<sequence length="278" mass="31651">MFYTDRRRLNTSPSLSEFELNRLASTINTHTTWRRELFDVGIFKDTILPSLSLHSSLALIAYAAGRETNSVETKDWLWSIAPVVNGWWSAVGRKVLIDGLPLRRALVLLSRPERLLLTGVTLWGGRLLYRVASRGYHPAIQACAVGLFSTGFALEVLVDWQLARWQASGRGEKRLCKEGVWSQMLLYGSNMLVPVEIFSSIVNYLFLRRIEGDKQTEACQEQRYSHSNREKYEDLRRFHKSHNAVWPKLDVLTSKWFWALVGAGVAGVATEKAINILL</sequence>
<gene>
    <name evidence="1" type="ORF">V5O48_012328</name>
</gene>
<organism evidence="1 2">
    <name type="scientific">Marasmius crinis-equi</name>
    <dbReference type="NCBI Taxonomy" id="585013"/>
    <lineage>
        <taxon>Eukaryota</taxon>
        <taxon>Fungi</taxon>
        <taxon>Dikarya</taxon>
        <taxon>Basidiomycota</taxon>
        <taxon>Agaricomycotina</taxon>
        <taxon>Agaricomycetes</taxon>
        <taxon>Agaricomycetidae</taxon>
        <taxon>Agaricales</taxon>
        <taxon>Marasmiineae</taxon>
        <taxon>Marasmiaceae</taxon>
        <taxon>Marasmius</taxon>
    </lineage>
</organism>
<accession>A0ABR3F339</accession>